<proteinExistence type="predicted"/>
<name>A0AAW0DGD8_9AGAR</name>
<comment type="caution">
    <text evidence="1">The sequence shown here is derived from an EMBL/GenBank/DDBJ whole genome shotgun (WGS) entry which is preliminary data.</text>
</comment>
<evidence type="ECO:0000313" key="1">
    <source>
        <dbReference type="EMBL" id="KAK7049081.1"/>
    </source>
</evidence>
<accession>A0AAW0DGD8</accession>
<dbReference type="AlphaFoldDB" id="A0AAW0DGD8"/>
<reference evidence="1 2" key="1">
    <citation type="journal article" date="2024" name="J Genomics">
        <title>Draft genome sequencing and assembly of Favolaschia claudopus CIRM-BRFM 2984 isolated from oak limbs.</title>
        <authorList>
            <person name="Navarro D."/>
            <person name="Drula E."/>
            <person name="Chaduli D."/>
            <person name="Cazenave R."/>
            <person name="Ahrendt S."/>
            <person name="Wang J."/>
            <person name="Lipzen A."/>
            <person name="Daum C."/>
            <person name="Barry K."/>
            <person name="Grigoriev I.V."/>
            <person name="Favel A."/>
            <person name="Rosso M.N."/>
            <person name="Martin F."/>
        </authorList>
    </citation>
    <scope>NUCLEOTIDE SEQUENCE [LARGE SCALE GENOMIC DNA]</scope>
    <source>
        <strain evidence="1 2">CIRM-BRFM 2984</strain>
    </source>
</reference>
<dbReference type="Proteomes" id="UP001362999">
    <property type="component" value="Unassembled WGS sequence"/>
</dbReference>
<keyword evidence="2" id="KW-1185">Reference proteome</keyword>
<gene>
    <name evidence="1" type="ORF">R3P38DRAFT_3257583</name>
</gene>
<protein>
    <submittedName>
        <fullName evidence="1">Uncharacterized protein</fullName>
    </submittedName>
</protein>
<organism evidence="1 2">
    <name type="scientific">Favolaschia claudopus</name>
    <dbReference type="NCBI Taxonomy" id="2862362"/>
    <lineage>
        <taxon>Eukaryota</taxon>
        <taxon>Fungi</taxon>
        <taxon>Dikarya</taxon>
        <taxon>Basidiomycota</taxon>
        <taxon>Agaricomycotina</taxon>
        <taxon>Agaricomycetes</taxon>
        <taxon>Agaricomycetidae</taxon>
        <taxon>Agaricales</taxon>
        <taxon>Marasmiineae</taxon>
        <taxon>Mycenaceae</taxon>
        <taxon>Favolaschia</taxon>
    </lineage>
</organism>
<evidence type="ECO:0000313" key="2">
    <source>
        <dbReference type="Proteomes" id="UP001362999"/>
    </source>
</evidence>
<dbReference type="EMBL" id="JAWWNJ010000009">
    <property type="protein sequence ID" value="KAK7049081.1"/>
    <property type="molecule type" value="Genomic_DNA"/>
</dbReference>
<sequence length="300" mass="33214">MRTLLKDTARVAAITDSLYFLVPRVHTLLSSSRLNLILPSDSTLTGGAVSVLPRYVSAFHSFVTFPNPSLPTGRPSPRDGTPILHIHTHPSPRSLRLPYRTVFLESSSHLHSHSPSGSRYQTLIPSRPFYPTGLYCPLAPEDLHRTLRYSSGFRYSNASLPTWILFSSFFVSDSSRSSPSHVFAITRPRASPAVAIAHRLMCLVLVTHSRGNTSTLAYFCSYTPREAFNSRYASFLCSAIPVAVVPSICCLRASFQSLCHFCGILAAVAGLSHKPSLFFRLSDLCVRSRIAMRASYPQYM</sequence>